<feature type="compositionally biased region" description="Low complexity" evidence="1">
    <location>
        <begin position="42"/>
        <end position="60"/>
    </location>
</feature>
<keyword evidence="2" id="KW-0732">Signal</keyword>
<gene>
    <name evidence="3" type="ORF">NVS88_06315</name>
</gene>
<evidence type="ECO:0000256" key="2">
    <source>
        <dbReference type="SAM" id="SignalP"/>
    </source>
</evidence>
<feature type="compositionally biased region" description="Basic and acidic residues" evidence="1">
    <location>
        <begin position="115"/>
        <end position="128"/>
    </location>
</feature>
<feature type="region of interest" description="Disordered" evidence="1">
    <location>
        <begin position="115"/>
        <end position="135"/>
    </location>
</feature>
<feature type="region of interest" description="Disordered" evidence="1">
    <location>
        <begin position="42"/>
        <end position="62"/>
    </location>
</feature>
<keyword evidence="4" id="KW-1185">Reference proteome</keyword>
<reference evidence="3" key="1">
    <citation type="submission" date="2022-08" db="EMBL/GenBank/DDBJ databases">
        <title>Genome analysis of Corynebacteriales strain.</title>
        <authorList>
            <person name="Lee S.D."/>
        </authorList>
    </citation>
    <scope>NUCLEOTIDE SEQUENCE</scope>
    <source>
        <strain evidence="3">D3-21</strain>
    </source>
</reference>
<sequence length="199" mass="20584">MKPGALVLGLVCAVSLAGCASAATGQRASSADDTPSVVSASAAATATPGSTSSSGRPSTAFDPCSDLSPDVLAKMGYDPNYKDAANSTFQGGSYAFRTCGFRSPDYSLRIASGDRTVDEQHDGPRPGDVEEPTNITGRKGYIVRNPSFQLTCSLFFSTSEGEVLMTRTQGEKPQDLGLDVCDDIKKTATVLASALPKGV</sequence>
<dbReference type="Proteomes" id="UP001152755">
    <property type="component" value="Unassembled WGS sequence"/>
</dbReference>
<dbReference type="Pfam" id="PF12079">
    <property type="entry name" value="DUF3558"/>
    <property type="match status" value="1"/>
</dbReference>
<feature type="chain" id="PRO_5040869318" evidence="2">
    <location>
        <begin position="23"/>
        <end position="199"/>
    </location>
</feature>
<feature type="signal peptide" evidence="2">
    <location>
        <begin position="1"/>
        <end position="22"/>
    </location>
</feature>
<evidence type="ECO:0000256" key="1">
    <source>
        <dbReference type="SAM" id="MobiDB-lite"/>
    </source>
</evidence>
<dbReference type="RefSeq" id="WP_332519458.1">
    <property type="nucleotide sequence ID" value="NZ_JANRHA010000003.1"/>
</dbReference>
<dbReference type="AlphaFoldDB" id="A0A9X4RDH4"/>
<organism evidence="3 4">
    <name type="scientific">Speluncibacter jeojiensis</name>
    <dbReference type="NCBI Taxonomy" id="2710754"/>
    <lineage>
        <taxon>Bacteria</taxon>
        <taxon>Bacillati</taxon>
        <taxon>Actinomycetota</taxon>
        <taxon>Actinomycetes</taxon>
        <taxon>Mycobacteriales</taxon>
        <taxon>Speluncibacteraceae</taxon>
        <taxon>Speluncibacter</taxon>
    </lineage>
</organism>
<comment type="caution">
    <text evidence="3">The sequence shown here is derived from an EMBL/GenBank/DDBJ whole genome shotgun (WGS) entry which is preliminary data.</text>
</comment>
<evidence type="ECO:0000313" key="3">
    <source>
        <dbReference type="EMBL" id="MDG3014167.1"/>
    </source>
</evidence>
<accession>A0A9X4RDH4</accession>
<proteinExistence type="predicted"/>
<evidence type="ECO:0000313" key="4">
    <source>
        <dbReference type="Proteomes" id="UP001152755"/>
    </source>
</evidence>
<dbReference type="InterPro" id="IPR024520">
    <property type="entry name" value="DUF3558"/>
</dbReference>
<dbReference type="PROSITE" id="PS51257">
    <property type="entry name" value="PROKAR_LIPOPROTEIN"/>
    <property type="match status" value="1"/>
</dbReference>
<name>A0A9X4RDH4_9ACTN</name>
<dbReference type="EMBL" id="JANRHA010000003">
    <property type="protein sequence ID" value="MDG3014167.1"/>
    <property type="molecule type" value="Genomic_DNA"/>
</dbReference>
<protein>
    <submittedName>
        <fullName evidence="3">DUF3558 domain-containing protein</fullName>
    </submittedName>
</protein>